<name>T1JTN3_TETUR</name>
<feature type="transmembrane region" description="Helical" evidence="1">
    <location>
        <begin position="52"/>
        <end position="74"/>
    </location>
</feature>
<dbReference type="HOGENOM" id="CLU_2187216_0_0_1"/>
<feature type="transmembrane region" description="Helical" evidence="1">
    <location>
        <begin position="86"/>
        <end position="106"/>
    </location>
</feature>
<sequence>MSVRHRNLISYNDFLFLYLINWCHLYAIFLMLLTCLFSLSTASLMPKMTFDFVFHFTATILFLLAGLWSISIAIDSYYATYKTASVLAFIIALLHALHGYFSYATCKLH</sequence>
<keyword evidence="1" id="KW-0812">Transmembrane</keyword>
<reference evidence="2" key="2">
    <citation type="submission" date="2015-06" db="UniProtKB">
        <authorList>
            <consortium name="EnsemblMetazoa"/>
        </authorList>
    </citation>
    <scope>IDENTIFICATION</scope>
</reference>
<organism evidence="2 3">
    <name type="scientific">Tetranychus urticae</name>
    <name type="common">Two-spotted spider mite</name>
    <dbReference type="NCBI Taxonomy" id="32264"/>
    <lineage>
        <taxon>Eukaryota</taxon>
        <taxon>Metazoa</taxon>
        <taxon>Ecdysozoa</taxon>
        <taxon>Arthropoda</taxon>
        <taxon>Chelicerata</taxon>
        <taxon>Arachnida</taxon>
        <taxon>Acari</taxon>
        <taxon>Acariformes</taxon>
        <taxon>Trombidiformes</taxon>
        <taxon>Prostigmata</taxon>
        <taxon>Eleutherengona</taxon>
        <taxon>Raphignathae</taxon>
        <taxon>Tetranychoidea</taxon>
        <taxon>Tetranychidae</taxon>
        <taxon>Tetranychus</taxon>
    </lineage>
</organism>
<reference evidence="3" key="1">
    <citation type="submission" date="2011-08" db="EMBL/GenBank/DDBJ databases">
        <authorList>
            <person name="Rombauts S."/>
        </authorList>
    </citation>
    <scope>NUCLEOTIDE SEQUENCE</scope>
    <source>
        <strain evidence="3">London</strain>
    </source>
</reference>
<evidence type="ECO:0000313" key="3">
    <source>
        <dbReference type="Proteomes" id="UP000015104"/>
    </source>
</evidence>
<proteinExistence type="predicted"/>
<dbReference type="EnsemblMetazoa" id="tetur01g14760.1">
    <property type="protein sequence ID" value="tetur01g14760.1"/>
    <property type="gene ID" value="tetur01g14760"/>
</dbReference>
<dbReference type="EMBL" id="CAEY01000481">
    <property type="status" value="NOT_ANNOTATED_CDS"/>
    <property type="molecule type" value="Genomic_DNA"/>
</dbReference>
<keyword evidence="3" id="KW-1185">Reference proteome</keyword>
<feature type="transmembrane region" description="Helical" evidence="1">
    <location>
        <begin position="15"/>
        <end position="40"/>
    </location>
</feature>
<evidence type="ECO:0000256" key="1">
    <source>
        <dbReference type="SAM" id="Phobius"/>
    </source>
</evidence>
<evidence type="ECO:0008006" key="4">
    <source>
        <dbReference type="Google" id="ProtNLM"/>
    </source>
</evidence>
<dbReference type="Proteomes" id="UP000015104">
    <property type="component" value="Unassembled WGS sequence"/>
</dbReference>
<keyword evidence="1" id="KW-0472">Membrane</keyword>
<dbReference type="AlphaFoldDB" id="T1JTN3"/>
<keyword evidence="1" id="KW-1133">Transmembrane helix</keyword>
<accession>T1JTN3</accession>
<protein>
    <recommendedName>
        <fullName evidence="4">MARVEL domain-containing protein</fullName>
    </recommendedName>
</protein>
<evidence type="ECO:0000313" key="2">
    <source>
        <dbReference type="EnsemblMetazoa" id="tetur01g14760.1"/>
    </source>
</evidence>